<dbReference type="EMBL" id="MN739542">
    <property type="protein sequence ID" value="QHT12174.1"/>
    <property type="molecule type" value="Genomic_DNA"/>
</dbReference>
<name>A0A6C0D7R2_9ZZZZ</name>
<accession>A0A6C0D7R2</accession>
<protein>
    <submittedName>
        <fullName evidence="2">Uncharacterized protein</fullName>
    </submittedName>
</protein>
<evidence type="ECO:0000313" key="2">
    <source>
        <dbReference type="EMBL" id="QHT12174.1"/>
    </source>
</evidence>
<proteinExistence type="predicted"/>
<reference evidence="2" key="1">
    <citation type="journal article" date="2020" name="Nature">
        <title>Giant virus diversity and host interactions through global metagenomics.</title>
        <authorList>
            <person name="Schulz F."/>
            <person name="Roux S."/>
            <person name="Paez-Espino D."/>
            <person name="Jungbluth S."/>
            <person name="Walsh D.A."/>
            <person name="Denef V.J."/>
            <person name="McMahon K.D."/>
            <person name="Konstantinidis K.T."/>
            <person name="Eloe-Fadrosh E.A."/>
            <person name="Kyrpides N.C."/>
            <person name="Woyke T."/>
        </authorList>
    </citation>
    <scope>NUCLEOTIDE SEQUENCE</scope>
    <source>
        <strain evidence="2">GVMAG-M-3300023174-129</strain>
    </source>
</reference>
<evidence type="ECO:0000256" key="1">
    <source>
        <dbReference type="SAM" id="MobiDB-lite"/>
    </source>
</evidence>
<sequence>MYKIYSTSYLEQEVSSYCCYMNEALWKRIMNDQNTSRMFARIVKDNKYWICSVGHPIQTSFEPNSVFVPSWMLEQIQCNGYDEELEIDWFPSEAFDHSTKIVLQPFDTAFQIGDIQEQLSYELTKLGILQKSTNIVIQMPELGGFEVTFNVKGVEPASVVLCQGDEVELEFDYSLIEEPVARPPSPYPHDLMPETLIPEPFVPENSSIPSGSTLGGEKKQERYNPWRNKDFKPNTS</sequence>
<feature type="region of interest" description="Disordered" evidence="1">
    <location>
        <begin position="196"/>
        <end position="236"/>
    </location>
</feature>
<organism evidence="2">
    <name type="scientific">viral metagenome</name>
    <dbReference type="NCBI Taxonomy" id="1070528"/>
    <lineage>
        <taxon>unclassified sequences</taxon>
        <taxon>metagenomes</taxon>
        <taxon>organismal metagenomes</taxon>
    </lineage>
</organism>
<dbReference type="AlphaFoldDB" id="A0A6C0D7R2"/>
<feature type="compositionally biased region" description="Basic and acidic residues" evidence="1">
    <location>
        <begin position="216"/>
        <end position="236"/>
    </location>
</feature>